<dbReference type="EC" id="1.3.1.-" evidence="5"/>
<dbReference type="Proteomes" id="UP000675881">
    <property type="component" value="Chromosome 11"/>
</dbReference>
<protein>
    <submittedName>
        <fullName evidence="5">DHCR24</fullName>
        <ecNumber evidence="5">1.3.1.-</ecNumber>
        <ecNumber evidence="5">1.3.1.72</ecNumber>
    </submittedName>
</protein>
<keyword evidence="1 5" id="KW-0560">Oxidoreductase</keyword>
<dbReference type="Gene3D" id="3.30.465.10">
    <property type="match status" value="1"/>
</dbReference>
<dbReference type="InterPro" id="IPR036318">
    <property type="entry name" value="FAD-bd_PCMH-like_sf"/>
</dbReference>
<dbReference type="InterPro" id="IPR040165">
    <property type="entry name" value="Diminuto-like"/>
</dbReference>
<accession>A0A7R8H138</accession>
<organism evidence="5 6">
    <name type="scientific">Lepeophtheirus salmonis</name>
    <name type="common">Salmon louse</name>
    <name type="synonym">Caligus salmonis</name>
    <dbReference type="NCBI Taxonomy" id="72036"/>
    <lineage>
        <taxon>Eukaryota</taxon>
        <taxon>Metazoa</taxon>
        <taxon>Ecdysozoa</taxon>
        <taxon>Arthropoda</taxon>
        <taxon>Crustacea</taxon>
        <taxon>Multicrustacea</taxon>
        <taxon>Hexanauplia</taxon>
        <taxon>Copepoda</taxon>
        <taxon>Siphonostomatoida</taxon>
        <taxon>Caligidae</taxon>
        <taxon>Lepeophtheirus</taxon>
    </lineage>
</organism>
<evidence type="ECO:0000259" key="4">
    <source>
        <dbReference type="Pfam" id="PF01565"/>
    </source>
</evidence>
<gene>
    <name evidence="5" type="ORF">LSAA_3295</name>
</gene>
<dbReference type="GO" id="GO:0016020">
    <property type="term" value="C:membrane"/>
    <property type="evidence" value="ECO:0007669"/>
    <property type="project" value="TreeGrafter"/>
</dbReference>
<feature type="domain" description="FAD linked oxidase N-terminal" evidence="4">
    <location>
        <begin position="80"/>
        <end position="188"/>
    </location>
</feature>
<dbReference type="GO" id="GO:0005737">
    <property type="term" value="C:cytoplasm"/>
    <property type="evidence" value="ECO:0007669"/>
    <property type="project" value="TreeGrafter"/>
</dbReference>
<keyword evidence="6" id="KW-1185">Reference proteome</keyword>
<dbReference type="GO" id="GO:0008202">
    <property type="term" value="P:steroid metabolic process"/>
    <property type="evidence" value="ECO:0007669"/>
    <property type="project" value="TreeGrafter"/>
</dbReference>
<dbReference type="SUPFAM" id="SSF56176">
    <property type="entry name" value="FAD-binding/transporter-associated domain-like"/>
    <property type="match status" value="1"/>
</dbReference>
<dbReference type="Pfam" id="PF01565">
    <property type="entry name" value="FAD_binding_4"/>
    <property type="match status" value="1"/>
</dbReference>
<dbReference type="GO" id="GO:0050660">
    <property type="term" value="F:flavin adenine dinucleotide binding"/>
    <property type="evidence" value="ECO:0007669"/>
    <property type="project" value="InterPro"/>
</dbReference>
<dbReference type="EC" id="1.3.1.72" evidence="5"/>
<name>A0A7R8H138_LEPSM</name>
<sequence length="252" mass="29118">MKKKPFLERLSEIILNEQTWILLIFLIPLSLLYDVISYILFIYDRIAGMTFQTHEDKIKDVQRQVRKRLQTKDKRPMCTSRPGWKSITFQKLIYKSKCYQINVNMSSILYVDTSRRKVMVEPLIDIGTLNDYLINLGWTLPIVPELDELTIGGLVMGGGIESTSNKYGLFQYICSKYELVIPDGSLVTSSPTQKPELYCSIPFCYGTLGLLTAVEIDIIPYKPFVKLTYTPKQNLNDYVEEFSKVIQENKVK</sequence>
<dbReference type="EMBL" id="HG994590">
    <property type="protein sequence ID" value="CAF2803933.1"/>
    <property type="molecule type" value="Genomic_DNA"/>
</dbReference>
<evidence type="ECO:0000256" key="3">
    <source>
        <dbReference type="ARBA" id="ARBA00052927"/>
    </source>
</evidence>
<dbReference type="GO" id="GO:0000246">
    <property type="term" value="F:Delta24(24-1) sterol reductase activity"/>
    <property type="evidence" value="ECO:0007669"/>
    <property type="project" value="TreeGrafter"/>
</dbReference>
<comment type="catalytic activity">
    <reaction evidence="2">
        <text>lanosterol + NADPH + H(+) = 24,25-dihydrolanosterol + NADP(+)</text>
        <dbReference type="Rhea" id="RHEA:33919"/>
        <dbReference type="ChEBI" id="CHEBI:15378"/>
        <dbReference type="ChEBI" id="CHEBI:16521"/>
        <dbReference type="ChEBI" id="CHEBI:28113"/>
        <dbReference type="ChEBI" id="CHEBI:57783"/>
        <dbReference type="ChEBI" id="CHEBI:58349"/>
    </reaction>
    <physiologicalReaction direction="left-to-right" evidence="2">
        <dbReference type="Rhea" id="RHEA:33920"/>
    </physiologicalReaction>
</comment>
<evidence type="ECO:0000313" key="6">
    <source>
        <dbReference type="Proteomes" id="UP000675881"/>
    </source>
</evidence>
<dbReference type="InterPro" id="IPR006094">
    <property type="entry name" value="Oxid_FAD_bind_N"/>
</dbReference>
<dbReference type="AlphaFoldDB" id="A0A7R8H138"/>
<dbReference type="InterPro" id="IPR016169">
    <property type="entry name" value="FAD-bd_PCMH_sub2"/>
</dbReference>
<evidence type="ECO:0000256" key="1">
    <source>
        <dbReference type="ARBA" id="ARBA00023002"/>
    </source>
</evidence>
<dbReference type="OrthoDB" id="415825at2759"/>
<dbReference type="PANTHER" id="PTHR10801:SF0">
    <property type="entry name" value="DELTA(24)-STEROL REDUCTASE"/>
    <property type="match status" value="1"/>
</dbReference>
<dbReference type="PANTHER" id="PTHR10801">
    <property type="entry name" value="24-DEHYDROCHOLESTEROL REDUCTASE"/>
    <property type="match status" value="1"/>
</dbReference>
<evidence type="ECO:0000256" key="2">
    <source>
        <dbReference type="ARBA" id="ARBA00051033"/>
    </source>
</evidence>
<proteinExistence type="predicted"/>
<evidence type="ECO:0000313" key="5">
    <source>
        <dbReference type="EMBL" id="CAF2803933.1"/>
    </source>
</evidence>
<reference evidence="5" key="1">
    <citation type="submission" date="2021-02" db="EMBL/GenBank/DDBJ databases">
        <authorList>
            <person name="Bekaert M."/>
        </authorList>
    </citation>
    <scope>NUCLEOTIDE SEQUENCE</scope>
    <source>
        <strain evidence="5">IoA-00</strain>
    </source>
</reference>
<comment type="catalytic activity">
    <reaction evidence="3">
        <text>5alpha-cholest-8-en-3beta-ol + NADP(+) = zymosterol + NADPH + H(+)</text>
        <dbReference type="Rhea" id="RHEA:36399"/>
        <dbReference type="ChEBI" id="CHEBI:15378"/>
        <dbReference type="ChEBI" id="CHEBI:16608"/>
        <dbReference type="ChEBI" id="CHEBI:18252"/>
        <dbReference type="ChEBI" id="CHEBI:57783"/>
        <dbReference type="ChEBI" id="CHEBI:58349"/>
        <dbReference type="EC" id="1.3.1.72"/>
    </reaction>
    <physiologicalReaction direction="right-to-left" evidence="3">
        <dbReference type="Rhea" id="RHEA:36401"/>
    </physiologicalReaction>
</comment>
<dbReference type="GO" id="GO:0050614">
    <property type="term" value="F:Delta24-sterol reductase activity"/>
    <property type="evidence" value="ECO:0007669"/>
    <property type="project" value="UniProtKB-EC"/>
</dbReference>